<feature type="coiled-coil region" evidence="14">
    <location>
        <begin position="663"/>
        <end position="690"/>
    </location>
</feature>
<feature type="coiled-coil region" evidence="14">
    <location>
        <begin position="238"/>
        <end position="292"/>
    </location>
</feature>
<feature type="region of interest" description="Disordered" evidence="15">
    <location>
        <begin position="511"/>
        <end position="540"/>
    </location>
</feature>
<evidence type="ECO:0000259" key="16">
    <source>
        <dbReference type="Pfam" id="PF13476"/>
    </source>
</evidence>
<reference evidence="17 18" key="1">
    <citation type="journal article" date="2013" name="Antonie Van Leeuwenhoek">
        <title>Echinimonas agarilytica gen. nov., sp. nov., a new gammaproteobacterium isolated from the sea urchin Strongylocentrotus intermedius.</title>
        <authorList>
            <person name="Nedashkovskaya O.I."/>
            <person name="Stenkova A.M."/>
            <person name="Zhukova N.V."/>
            <person name="Van Trappen S."/>
            <person name="Lee J.S."/>
            <person name="Kim S.B."/>
        </authorList>
    </citation>
    <scope>NUCLEOTIDE SEQUENCE [LARGE SCALE GENOMIC DNA]</scope>
    <source>
        <strain evidence="17 18">KMM 6351</strain>
    </source>
</reference>
<organism evidence="17 18">
    <name type="scientific">Echinimonas agarilytica</name>
    <dbReference type="NCBI Taxonomy" id="1215918"/>
    <lineage>
        <taxon>Bacteria</taxon>
        <taxon>Pseudomonadati</taxon>
        <taxon>Pseudomonadota</taxon>
        <taxon>Gammaproteobacteria</taxon>
        <taxon>Alteromonadales</taxon>
        <taxon>Echinimonadaceae</taxon>
        <taxon>Echinimonas</taxon>
    </lineage>
</organism>
<evidence type="ECO:0000256" key="7">
    <source>
        <dbReference type="ARBA" id="ARBA00022759"/>
    </source>
</evidence>
<feature type="coiled-coil region" evidence="14">
    <location>
        <begin position="747"/>
        <end position="838"/>
    </location>
</feature>
<dbReference type="AlphaFoldDB" id="A0AA41W8X4"/>
<evidence type="ECO:0000256" key="1">
    <source>
        <dbReference type="ARBA" id="ARBA00006930"/>
    </source>
</evidence>
<comment type="subunit">
    <text evidence="2">Heterodimer of SbcC and SbcD.</text>
</comment>
<dbReference type="FunFam" id="3.40.50.300:FF:001446">
    <property type="entry name" value="DsDNA exonuclease SbcC"/>
    <property type="match status" value="1"/>
</dbReference>
<keyword evidence="12" id="KW-0233">DNA recombination</keyword>
<dbReference type="RefSeq" id="WP_251262727.1">
    <property type="nucleotide sequence ID" value="NZ_JAMQGP010000009.1"/>
</dbReference>
<keyword evidence="11 14" id="KW-0175">Coiled coil</keyword>
<dbReference type="GO" id="GO:0004519">
    <property type="term" value="F:endonuclease activity"/>
    <property type="evidence" value="ECO:0007669"/>
    <property type="project" value="UniProtKB-KW"/>
</dbReference>
<keyword evidence="18" id="KW-1185">Reference proteome</keyword>
<evidence type="ECO:0000256" key="4">
    <source>
        <dbReference type="ARBA" id="ARBA00022705"/>
    </source>
</evidence>
<comment type="caution">
    <text evidence="17">The sequence shown here is derived from an EMBL/GenBank/DDBJ whole genome shotgun (WGS) entry which is preliminary data.</text>
</comment>
<evidence type="ECO:0000256" key="9">
    <source>
        <dbReference type="ARBA" id="ARBA00022839"/>
    </source>
</evidence>
<evidence type="ECO:0000313" key="17">
    <source>
        <dbReference type="EMBL" id="MCM2681244.1"/>
    </source>
</evidence>
<dbReference type="Proteomes" id="UP001165393">
    <property type="component" value="Unassembled WGS sequence"/>
</dbReference>
<keyword evidence="4" id="KW-0235">DNA replication</keyword>
<proteinExistence type="inferred from homology"/>
<comment type="function">
    <text evidence="13">SbcCD cleaves DNA hairpin structures. These structures can inhibit DNA replication and are intermediates in certain DNA recombination reactions. The complex acts as a 3'-&gt;5' double strand exonuclease that can open hairpins. It also has a 5' single-strand endonuclease activity.</text>
</comment>
<dbReference type="GO" id="GO:0006302">
    <property type="term" value="P:double-strand break repair"/>
    <property type="evidence" value="ECO:0007669"/>
    <property type="project" value="InterPro"/>
</dbReference>
<keyword evidence="8" id="KW-0378">Hydrolase</keyword>
<dbReference type="InterPro" id="IPR027417">
    <property type="entry name" value="P-loop_NTPase"/>
</dbReference>
<keyword evidence="6" id="KW-0547">Nucleotide-binding</keyword>
<evidence type="ECO:0000256" key="2">
    <source>
        <dbReference type="ARBA" id="ARBA00011322"/>
    </source>
</evidence>
<sequence length="1018" mass="113758">MKPMKLTVVAFGPFAGSESIEFSALGQHPLFLINGPTGAGKTSILDAICFALYGKTTGDEREGSQMRCDIAQADVVTEVTFEFELAGQRYRIRRVPEQQRQKKNGDGFTTQKPEAQLWRLDEQRSETLMVAMKVSEATAEIETLTGLNVDQFRQVMVLPQGKFRQLLMADSKDREKIFSQLFQTHIYRKIEDKLKAQAAGIEKLVSEHRNRRDGILLNAGVDSDQHLKLELEQVKPDLEQAELRKQGAAQNVVATQNQYQRGMSLQADFQQLDDIKNQQHTQQQQHDEIEHRRSLLVNHTQAQRIQPHHAALKLANEQTTKATRQLAQEQTTLQQSTEKLTTAQLEYDKNSERDAELQALRVDREQLQQRIPLLTELDTITSELAKSEALKKQLTDTGQQRKGELDTLLQKQMQSNTTIRQLTEESDGQLETQKVLDARLVTVDTYQQWSTAQQELATLDQQFEAQKQTGTQCKVAEQTKLQSLQELRLIWHRGQAAVLAQALRPNEPCSVCGSVSHPNPAQSEHSVPSEQELDTAEADHRAAQSALQQAREQYSAKREQYKQKQMVLQRLHDQLGADIHLSPDALKQEIEGLKQQLSAQHRAHEQLALTRDTLAALQQSETALRTQLDEDRTAYEQLKSTCDGLVGRREQLIKTIGQPRLSLADVTSKLNKIELESAALERDIATFSQAFQQATNAVAAAQTGVKLAAGQLADAERAQSQSDQSFAEALANQAFESVADFEAALLLEQQSQSYQAEVEQYDTLKQQLRIQLEQLELRLKYLVLPDVPSLEEAVAQANLKQKSAEQEWQLRHTRHTLLLQTHQQLAKADEAAAALETEYSVVGTLAAVANGKTGNKISLQRFVLSVLLDDVLMAASQRLQLMSKGRYQLLRKEQRAKGNKASGLELEVEDAYSSKVRSVATLSGGESFMAALSMALGVSDVVQAYAGGIRLDTLFIDEGFGSLDQESLDLAIRTLVDLQSSGRMIGVISHVTEMKEQIATRVDLHKTPSGSRISISLP</sequence>
<evidence type="ECO:0000256" key="10">
    <source>
        <dbReference type="ARBA" id="ARBA00022840"/>
    </source>
</evidence>
<comment type="similarity">
    <text evidence="1">Belongs to the SMC family. SbcC subfamily.</text>
</comment>
<dbReference type="PANTHER" id="PTHR32114:SF2">
    <property type="entry name" value="ABC TRANSPORTER ABCH.3"/>
    <property type="match status" value="1"/>
</dbReference>
<dbReference type="Gene3D" id="3.40.50.300">
    <property type="entry name" value="P-loop containing nucleotide triphosphate hydrolases"/>
    <property type="match status" value="2"/>
</dbReference>
<gene>
    <name evidence="17" type="ORF">NAF29_16470</name>
</gene>
<evidence type="ECO:0000313" key="18">
    <source>
        <dbReference type="Proteomes" id="UP001165393"/>
    </source>
</evidence>
<dbReference type="PANTHER" id="PTHR32114">
    <property type="entry name" value="ABC TRANSPORTER ABCH.3"/>
    <property type="match status" value="1"/>
</dbReference>
<name>A0AA41W8X4_9GAMM</name>
<evidence type="ECO:0000256" key="3">
    <source>
        <dbReference type="ARBA" id="ARBA00013368"/>
    </source>
</evidence>
<feature type="compositionally biased region" description="Polar residues" evidence="15">
    <location>
        <begin position="516"/>
        <end position="529"/>
    </location>
</feature>
<keyword evidence="9" id="KW-0269">Exonuclease</keyword>
<evidence type="ECO:0000256" key="12">
    <source>
        <dbReference type="ARBA" id="ARBA00023172"/>
    </source>
</evidence>
<evidence type="ECO:0000256" key="15">
    <source>
        <dbReference type="SAM" id="MobiDB-lite"/>
    </source>
</evidence>
<dbReference type="InterPro" id="IPR038729">
    <property type="entry name" value="Rad50/SbcC_AAA"/>
</dbReference>
<dbReference type="Pfam" id="PF13476">
    <property type="entry name" value="AAA_23"/>
    <property type="match status" value="1"/>
</dbReference>
<dbReference type="GO" id="GO:0016887">
    <property type="term" value="F:ATP hydrolysis activity"/>
    <property type="evidence" value="ECO:0007669"/>
    <property type="project" value="InterPro"/>
</dbReference>
<evidence type="ECO:0000256" key="14">
    <source>
        <dbReference type="SAM" id="Coils"/>
    </source>
</evidence>
<dbReference type="GO" id="GO:0005524">
    <property type="term" value="F:ATP binding"/>
    <property type="evidence" value="ECO:0007669"/>
    <property type="project" value="UniProtKB-KW"/>
</dbReference>
<dbReference type="EMBL" id="JAMQGP010000009">
    <property type="protein sequence ID" value="MCM2681244.1"/>
    <property type="molecule type" value="Genomic_DNA"/>
</dbReference>
<feature type="coiled-coil region" evidence="14">
    <location>
        <begin position="326"/>
        <end position="397"/>
    </location>
</feature>
<dbReference type="SUPFAM" id="SSF52540">
    <property type="entry name" value="P-loop containing nucleoside triphosphate hydrolases"/>
    <property type="match status" value="1"/>
</dbReference>
<evidence type="ECO:0000256" key="6">
    <source>
        <dbReference type="ARBA" id="ARBA00022741"/>
    </source>
</evidence>
<protein>
    <recommendedName>
        <fullName evidence="3">Nuclease SbcCD subunit C</fullName>
    </recommendedName>
</protein>
<evidence type="ECO:0000256" key="11">
    <source>
        <dbReference type="ARBA" id="ARBA00023054"/>
    </source>
</evidence>
<keyword evidence="5" id="KW-0540">Nuclease</keyword>
<evidence type="ECO:0000256" key="5">
    <source>
        <dbReference type="ARBA" id="ARBA00022722"/>
    </source>
</evidence>
<dbReference type="GO" id="GO:0006310">
    <property type="term" value="P:DNA recombination"/>
    <property type="evidence" value="ECO:0007669"/>
    <property type="project" value="UniProtKB-KW"/>
</dbReference>
<feature type="domain" description="Rad50/SbcC-type AAA" evidence="16">
    <location>
        <begin position="5"/>
        <end position="242"/>
    </location>
</feature>
<evidence type="ECO:0000256" key="13">
    <source>
        <dbReference type="ARBA" id="ARBA00055999"/>
    </source>
</evidence>
<keyword evidence="7" id="KW-0255">Endonuclease</keyword>
<dbReference type="Pfam" id="PF13558">
    <property type="entry name" value="SbcC_Walker_B"/>
    <property type="match status" value="1"/>
</dbReference>
<dbReference type="GO" id="GO:0006260">
    <property type="term" value="P:DNA replication"/>
    <property type="evidence" value="ECO:0007669"/>
    <property type="project" value="UniProtKB-KW"/>
</dbReference>
<keyword evidence="10" id="KW-0067">ATP-binding</keyword>
<accession>A0AA41W8X4</accession>
<evidence type="ECO:0000256" key="8">
    <source>
        <dbReference type="ARBA" id="ARBA00022801"/>
    </source>
</evidence>
<dbReference type="GO" id="GO:0004527">
    <property type="term" value="F:exonuclease activity"/>
    <property type="evidence" value="ECO:0007669"/>
    <property type="project" value="UniProtKB-KW"/>
</dbReference>